<comment type="caution">
    <text evidence="2">The sequence shown here is derived from an EMBL/GenBank/DDBJ whole genome shotgun (WGS) entry which is preliminary data.</text>
</comment>
<dbReference type="AlphaFoldDB" id="A0A9W6WIS9"/>
<dbReference type="Proteomes" id="UP001165121">
    <property type="component" value="Unassembled WGS sequence"/>
</dbReference>
<feature type="compositionally biased region" description="Polar residues" evidence="1">
    <location>
        <begin position="461"/>
        <end position="477"/>
    </location>
</feature>
<evidence type="ECO:0000313" key="3">
    <source>
        <dbReference type="Proteomes" id="UP001165121"/>
    </source>
</evidence>
<feature type="compositionally biased region" description="Basic residues" evidence="1">
    <location>
        <begin position="486"/>
        <end position="496"/>
    </location>
</feature>
<reference evidence="2" key="1">
    <citation type="submission" date="2023-04" db="EMBL/GenBank/DDBJ databases">
        <title>Phytophthora fragariaefolia NBRC 109709.</title>
        <authorList>
            <person name="Ichikawa N."/>
            <person name="Sato H."/>
            <person name="Tonouchi N."/>
        </authorList>
    </citation>
    <scope>NUCLEOTIDE SEQUENCE</scope>
    <source>
        <strain evidence="2">NBRC 109709</strain>
    </source>
</reference>
<name>A0A9W6WIS9_9STRA</name>
<evidence type="ECO:0000313" key="2">
    <source>
        <dbReference type="EMBL" id="GMF14719.1"/>
    </source>
</evidence>
<accession>A0A9W6WIS9</accession>
<feature type="compositionally biased region" description="Acidic residues" evidence="1">
    <location>
        <begin position="398"/>
        <end position="412"/>
    </location>
</feature>
<evidence type="ECO:0000256" key="1">
    <source>
        <dbReference type="SAM" id="MobiDB-lite"/>
    </source>
</evidence>
<feature type="region of interest" description="Disordered" evidence="1">
    <location>
        <begin position="384"/>
        <end position="412"/>
    </location>
</feature>
<dbReference type="EMBL" id="BSXT01000012">
    <property type="protein sequence ID" value="GMF14719.1"/>
    <property type="molecule type" value="Genomic_DNA"/>
</dbReference>
<feature type="compositionally biased region" description="Basic and acidic residues" evidence="1">
    <location>
        <begin position="384"/>
        <end position="397"/>
    </location>
</feature>
<organism evidence="2 3">
    <name type="scientific">Phytophthora fragariaefolia</name>
    <dbReference type="NCBI Taxonomy" id="1490495"/>
    <lineage>
        <taxon>Eukaryota</taxon>
        <taxon>Sar</taxon>
        <taxon>Stramenopiles</taxon>
        <taxon>Oomycota</taxon>
        <taxon>Peronosporomycetes</taxon>
        <taxon>Peronosporales</taxon>
        <taxon>Peronosporaceae</taxon>
        <taxon>Phytophthora</taxon>
    </lineage>
</organism>
<sequence>MLKFQQEGLNQVQQAALVAVQGYAESGLNELANRELVIVQEFQGELASTRSTFQEQITRLQNLHADLGAQLEGKVNESLAQVIRDLQRDSQSALQDHTDRANQIEHTINTKIEAINNRLQKQIMEQLTSRLGPNPSKDVEQLVLKSTADMESQIRTSVERRIKKLHTSKLDARNEGHINENVNEVVHKLVDTSVSNMAHRPEQSIDLRLDEIWQEKQCRLDSKCSSDKVIADDIQQIVTQEIPRLVGQVESRMQKVVTAARVEMNHQVQRQSDTISVLSEQLQQRQQRLEGDILNIDALERKLKEFVADEVVRQVDLVQLLSTDEEMGQHFSKLVGSELTRVLDERQFRSSVENVSDTAEIKRSVESSFQSIISTVRDAVNHATRLEVGNDGRRDSDTNQEGDTDGDDDCGLSEEDRQIQQRMREALVQAHQVERNEHIKGEQARESAVGPMSVAADDVPRTSSAPRENRLSTRQTPSSGSNGRRNSLRRSSHRLGLRATSARIQNEVAKRAEPNFRINKINEKLNFKFLTLLQ</sequence>
<keyword evidence="3" id="KW-1185">Reference proteome</keyword>
<proteinExistence type="predicted"/>
<feature type="region of interest" description="Disordered" evidence="1">
    <location>
        <begin position="437"/>
        <end position="496"/>
    </location>
</feature>
<dbReference type="OrthoDB" id="129607at2759"/>
<gene>
    <name evidence="2" type="ORF">Pfra01_000015500</name>
</gene>
<protein>
    <submittedName>
        <fullName evidence="2">Unnamed protein product</fullName>
    </submittedName>
</protein>